<evidence type="ECO:0000256" key="5">
    <source>
        <dbReference type="ARBA" id="ARBA00022516"/>
    </source>
</evidence>
<protein>
    <recommendedName>
        <fullName evidence="14">Acyltransferase</fullName>
        <ecNumber evidence="14">2.3.1.-</ecNumber>
    </recommendedName>
</protein>
<evidence type="ECO:0000256" key="13">
    <source>
        <dbReference type="ARBA" id="ARBA00023315"/>
    </source>
</evidence>
<dbReference type="GO" id="GO:0005789">
    <property type="term" value="C:endoplasmic reticulum membrane"/>
    <property type="evidence" value="ECO:0007669"/>
    <property type="project" value="UniProtKB-SubCell"/>
</dbReference>
<evidence type="ECO:0000256" key="14">
    <source>
        <dbReference type="RuleBase" id="RU367023"/>
    </source>
</evidence>
<comment type="similarity">
    <text evidence="4 14">Belongs to the diacylglycerol acyltransferase family.</text>
</comment>
<dbReference type="AlphaFoldDB" id="A0A7J6L039"/>
<evidence type="ECO:0000256" key="8">
    <source>
        <dbReference type="ARBA" id="ARBA00022798"/>
    </source>
</evidence>
<accession>A0A7J6L039</accession>
<keyword evidence="6 14" id="KW-0808">Transferase</keyword>
<evidence type="ECO:0000256" key="12">
    <source>
        <dbReference type="ARBA" id="ARBA00023136"/>
    </source>
</evidence>
<dbReference type="EMBL" id="JAAPAO010000954">
    <property type="protein sequence ID" value="KAF4652179.1"/>
    <property type="molecule type" value="Genomic_DNA"/>
</dbReference>
<keyword evidence="17" id="KW-1185">Reference proteome</keyword>
<keyword evidence="12 14" id="KW-0472">Membrane</keyword>
<evidence type="ECO:0000256" key="11">
    <source>
        <dbReference type="ARBA" id="ARBA00023098"/>
    </source>
</evidence>
<comment type="subcellular location">
    <subcellularLocation>
        <location evidence="1 14">Endoplasmic reticulum membrane</location>
        <topology evidence="1 14">Multi-pass membrane protein</topology>
    </subcellularLocation>
</comment>
<dbReference type="Proteomes" id="UP000591131">
    <property type="component" value="Unassembled WGS sequence"/>
</dbReference>
<comment type="pathway">
    <text evidence="2">Glycerolipid metabolism; triacylglycerol biosynthesis.</text>
</comment>
<evidence type="ECO:0000256" key="4">
    <source>
        <dbReference type="ARBA" id="ARBA00005420"/>
    </source>
</evidence>
<keyword evidence="7 14" id="KW-0812">Transmembrane</keyword>
<evidence type="ECO:0000313" key="17">
    <source>
        <dbReference type="Proteomes" id="UP000591131"/>
    </source>
</evidence>
<dbReference type="Pfam" id="PF03982">
    <property type="entry name" value="DAGAT"/>
    <property type="match status" value="1"/>
</dbReference>
<dbReference type="PANTHER" id="PTHR12317:SF0">
    <property type="entry name" value="ACYLTRANSFERASE"/>
    <property type="match status" value="1"/>
</dbReference>
<proteinExistence type="inferred from homology"/>
<feature type="region of interest" description="Disordered" evidence="15">
    <location>
        <begin position="178"/>
        <end position="199"/>
    </location>
</feature>
<gene>
    <name evidence="16" type="primary">DGA1_2</name>
    <name evidence="16" type="ORF">FOL47_011233</name>
</gene>
<comment type="caution">
    <text evidence="16">The sequence shown here is derived from an EMBL/GenBank/DDBJ whole genome shotgun (WGS) entry which is preliminary data.</text>
</comment>
<evidence type="ECO:0000256" key="6">
    <source>
        <dbReference type="ARBA" id="ARBA00022679"/>
    </source>
</evidence>
<keyword evidence="11" id="KW-0443">Lipid metabolism</keyword>
<feature type="region of interest" description="Disordered" evidence="15">
    <location>
        <begin position="1"/>
        <end position="24"/>
    </location>
</feature>
<dbReference type="OrthoDB" id="414564at2759"/>
<keyword evidence="10 14" id="KW-1133">Transmembrane helix</keyword>
<organism evidence="16 17">
    <name type="scientific">Perkinsus chesapeaki</name>
    <name type="common">Clam parasite</name>
    <name type="synonym">Perkinsus andrewsi</name>
    <dbReference type="NCBI Taxonomy" id="330153"/>
    <lineage>
        <taxon>Eukaryota</taxon>
        <taxon>Sar</taxon>
        <taxon>Alveolata</taxon>
        <taxon>Perkinsozoa</taxon>
        <taxon>Perkinsea</taxon>
        <taxon>Perkinsida</taxon>
        <taxon>Perkinsidae</taxon>
        <taxon>Perkinsus</taxon>
    </lineage>
</organism>
<keyword evidence="8" id="KW-0319">Glycerol metabolism</keyword>
<dbReference type="GO" id="GO:0006071">
    <property type="term" value="P:glycerol metabolic process"/>
    <property type="evidence" value="ECO:0007669"/>
    <property type="project" value="UniProtKB-KW"/>
</dbReference>
<evidence type="ECO:0000313" key="16">
    <source>
        <dbReference type="EMBL" id="KAF4652179.1"/>
    </source>
</evidence>
<dbReference type="PANTHER" id="PTHR12317">
    <property type="entry name" value="DIACYLGLYCEROL O-ACYLTRANSFERASE"/>
    <property type="match status" value="1"/>
</dbReference>
<dbReference type="EC" id="2.3.1.-" evidence="14"/>
<evidence type="ECO:0000256" key="10">
    <source>
        <dbReference type="ARBA" id="ARBA00022989"/>
    </source>
</evidence>
<evidence type="ECO:0000256" key="9">
    <source>
        <dbReference type="ARBA" id="ARBA00022824"/>
    </source>
</evidence>
<comment type="caution">
    <text evidence="14">Lacks conserved residue(s) required for the propagation of feature annotation.</text>
</comment>
<sequence>MISTDRSRHPRKVSSFDLPGGAEEELPYGQSTTAWLDYFASVTGCKALVEEYLKLTHDYSSVRELYDPYDPVAVERMLLEMLLQRFRDLNGQTSPIEEDSAGETDSDDIMTAPLSLPVYTALTEKHFDMVTQVLSHAFENITKDKKVAQALIDQTINNRYDIVTLLLPKQNTPLVEKEVAKGGEASPNEASSEPVEACHNKRGGADAQAKQVLGLDFAPTNVPPHRRREMLACLFIFTMQLASVLLACAAVYYWRKTWPFIVAYTTYVYIDTKYYEGHIRPVSKFLRNSPIMRNFAKYFPVYLIRDQPASTSFSPKRSYMIGYHPHGILSIGAATAYGTDCSGFDQKFPGIMPRLCTLSVNTNMPFMREMILREGVIDCLGRFCSLSVP</sequence>
<dbReference type="InterPro" id="IPR007130">
    <property type="entry name" value="DAGAT"/>
</dbReference>
<evidence type="ECO:0000256" key="1">
    <source>
        <dbReference type="ARBA" id="ARBA00004477"/>
    </source>
</evidence>
<keyword evidence="5" id="KW-0444">Lipid biosynthesis</keyword>
<comment type="pathway">
    <text evidence="3">Lipid metabolism.</text>
</comment>
<evidence type="ECO:0000256" key="15">
    <source>
        <dbReference type="SAM" id="MobiDB-lite"/>
    </source>
</evidence>
<evidence type="ECO:0000256" key="7">
    <source>
        <dbReference type="ARBA" id="ARBA00022692"/>
    </source>
</evidence>
<keyword evidence="9 14" id="KW-0256">Endoplasmic reticulum</keyword>
<keyword evidence="13 16" id="KW-0012">Acyltransferase</keyword>
<dbReference type="GO" id="GO:0004144">
    <property type="term" value="F:diacylglycerol O-acyltransferase activity"/>
    <property type="evidence" value="ECO:0007669"/>
    <property type="project" value="TreeGrafter"/>
</dbReference>
<evidence type="ECO:0000256" key="2">
    <source>
        <dbReference type="ARBA" id="ARBA00004771"/>
    </source>
</evidence>
<feature type="non-terminal residue" evidence="16">
    <location>
        <position position="389"/>
    </location>
</feature>
<reference evidence="16 17" key="1">
    <citation type="submission" date="2020-04" db="EMBL/GenBank/DDBJ databases">
        <title>Perkinsus chesapeaki whole genome sequence.</title>
        <authorList>
            <person name="Bogema D.R."/>
        </authorList>
    </citation>
    <scope>NUCLEOTIDE SEQUENCE [LARGE SCALE GENOMIC DNA]</scope>
    <source>
        <strain evidence="16">ATCC PRA-425</strain>
    </source>
</reference>
<name>A0A7J6L039_PERCH</name>
<dbReference type="GO" id="GO:0019432">
    <property type="term" value="P:triglyceride biosynthetic process"/>
    <property type="evidence" value="ECO:0007669"/>
    <property type="project" value="TreeGrafter"/>
</dbReference>
<feature type="transmembrane region" description="Helical" evidence="14">
    <location>
        <begin position="231"/>
        <end position="254"/>
    </location>
</feature>
<evidence type="ECO:0000256" key="3">
    <source>
        <dbReference type="ARBA" id="ARBA00005189"/>
    </source>
</evidence>